<proteinExistence type="predicted"/>
<dbReference type="GO" id="GO:0004748">
    <property type="term" value="F:ribonucleoside-diphosphate reductase activity, thioredoxin disulfide as acceptor"/>
    <property type="evidence" value="ECO:0007669"/>
    <property type="project" value="TreeGrafter"/>
</dbReference>
<dbReference type="OrthoDB" id="5870771at2759"/>
<name>A0A4U5MVM8_STECR</name>
<gene>
    <name evidence="1" type="ORF">L596_021152</name>
</gene>
<dbReference type="PANTHER" id="PTHR23409">
    <property type="entry name" value="RIBONUCLEOSIDE-DIPHOSPHATE REDUCTASE SMALL CHAIN"/>
    <property type="match status" value="1"/>
</dbReference>
<dbReference type="GO" id="GO:0005829">
    <property type="term" value="C:cytosol"/>
    <property type="evidence" value="ECO:0007669"/>
    <property type="project" value="TreeGrafter"/>
</dbReference>
<protein>
    <submittedName>
        <fullName evidence="1">Uncharacterized protein</fullName>
    </submittedName>
</protein>
<evidence type="ECO:0000313" key="1">
    <source>
        <dbReference type="EMBL" id="TKR73906.1"/>
    </source>
</evidence>
<dbReference type="EMBL" id="AZBU02000006">
    <property type="protein sequence ID" value="TKR73906.1"/>
    <property type="molecule type" value="Genomic_DNA"/>
</dbReference>
<dbReference type="Proteomes" id="UP000298663">
    <property type="component" value="Unassembled WGS sequence"/>
</dbReference>
<sequence>MHIHFNPSSDVDWERFFKQQAEQHGAGISNPFRGYAYQRGTGIGDIFRGVFRYIMPIIKRASVKNELFNTGSRILNDLAHGEKVSHSIKKQGLEGAKNMVKNYNHSGGARKRRSNLIDASSEPVSLSELDLFSIPPTQVAVVDQKYREIHPVNPIQDAGPFTFRVLMDKNHLQLSKNFLYVKFKITDQSDKPIPETFTNVAGDVVDNTKIAPIQGLGSTFIQSAKLFIGQHLAEDTGNLYPWRVAMETEFSYDKLAKETNLAPRLYVPTSGKNIGNDNDEGHLGRYELTKNGHEFETFAPLHMSFFRQSRLLPNLLDLSVHITRNSDAFLLKKYDNINPGQTFKLKILDMKLYIKEFTLNDSVSLGLEKTLLSQHLARYPQTAVRLANVHVSAGRVSSPDCAVFTQVVPKRVLVGLVNTKALFGDSSLDPLCFGDYGVREVKLEINGRSYPYNRVEMDFANNRFLMAYQQTIDALGMLDSRKSCSVTPEMFKSGGFTLFAFDITSNCNDQTFSFITNGTTRLTLNFNAPVPQHGVSAIVLGEFDQLQNIDASRTVFSDVANVK</sequence>
<keyword evidence="2" id="KW-1185">Reference proteome</keyword>
<reference evidence="1 2" key="2">
    <citation type="journal article" date="2019" name="G3 (Bethesda)">
        <title>Hybrid Assembly of the Genome of the Entomopathogenic Nematode Steinernema carpocapsae Identifies the X-Chromosome.</title>
        <authorList>
            <person name="Serra L."/>
            <person name="Macchietto M."/>
            <person name="Macias-Munoz A."/>
            <person name="McGill C.J."/>
            <person name="Rodriguez I.M."/>
            <person name="Rodriguez B."/>
            <person name="Murad R."/>
            <person name="Mortazavi A."/>
        </authorList>
    </citation>
    <scope>NUCLEOTIDE SEQUENCE [LARGE SCALE GENOMIC DNA]</scope>
    <source>
        <strain evidence="1 2">ALL</strain>
    </source>
</reference>
<evidence type="ECO:0000313" key="2">
    <source>
        <dbReference type="Proteomes" id="UP000298663"/>
    </source>
</evidence>
<dbReference type="InterPro" id="IPR000358">
    <property type="entry name" value="RNR_small_fam"/>
</dbReference>
<dbReference type="AlphaFoldDB" id="A0A4U5MVM8"/>
<organism evidence="1 2">
    <name type="scientific">Steinernema carpocapsae</name>
    <name type="common">Entomopathogenic nematode</name>
    <dbReference type="NCBI Taxonomy" id="34508"/>
    <lineage>
        <taxon>Eukaryota</taxon>
        <taxon>Metazoa</taxon>
        <taxon>Ecdysozoa</taxon>
        <taxon>Nematoda</taxon>
        <taxon>Chromadorea</taxon>
        <taxon>Rhabditida</taxon>
        <taxon>Tylenchina</taxon>
        <taxon>Panagrolaimomorpha</taxon>
        <taxon>Strongyloidoidea</taxon>
        <taxon>Steinernematidae</taxon>
        <taxon>Steinernema</taxon>
    </lineage>
</organism>
<accession>A0A4U5MVM8</accession>
<dbReference type="STRING" id="34508.A0A4U5MVM8"/>
<dbReference type="PANTHER" id="PTHR23409:SF21">
    <property type="entry name" value="CAPSID PROTEIN"/>
    <property type="match status" value="1"/>
</dbReference>
<reference evidence="1 2" key="1">
    <citation type="journal article" date="2015" name="Genome Biol.">
        <title>Comparative genomics of Steinernema reveals deeply conserved gene regulatory networks.</title>
        <authorList>
            <person name="Dillman A.R."/>
            <person name="Macchietto M."/>
            <person name="Porter C.F."/>
            <person name="Rogers A."/>
            <person name="Williams B."/>
            <person name="Antoshechkin I."/>
            <person name="Lee M.M."/>
            <person name="Goodwin Z."/>
            <person name="Lu X."/>
            <person name="Lewis E.E."/>
            <person name="Goodrich-Blair H."/>
            <person name="Stock S.P."/>
            <person name="Adams B.J."/>
            <person name="Sternberg P.W."/>
            <person name="Mortazavi A."/>
        </authorList>
    </citation>
    <scope>NUCLEOTIDE SEQUENCE [LARGE SCALE GENOMIC DNA]</scope>
    <source>
        <strain evidence="1 2">ALL</strain>
    </source>
</reference>
<dbReference type="GO" id="GO:0009263">
    <property type="term" value="P:deoxyribonucleotide biosynthetic process"/>
    <property type="evidence" value="ECO:0007669"/>
    <property type="project" value="InterPro"/>
</dbReference>
<comment type="caution">
    <text evidence="1">The sequence shown here is derived from an EMBL/GenBank/DDBJ whole genome shotgun (WGS) entry which is preliminary data.</text>
</comment>